<dbReference type="RefSeq" id="WP_195168581.1">
    <property type="nucleotide sequence ID" value="NZ_CP062983.1"/>
</dbReference>
<dbReference type="AlphaFoldDB" id="A0A7S8ICI2"/>
<keyword evidence="2" id="KW-1185">Reference proteome</keyword>
<accession>A0A7S8ICI2</accession>
<dbReference type="KEGG" id="pmet:G4Y79_12340"/>
<dbReference type="InterPro" id="IPR024992">
    <property type="entry name" value="DUF3891"/>
</dbReference>
<evidence type="ECO:0000313" key="1">
    <source>
        <dbReference type="EMBL" id="QPC80506.1"/>
    </source>
</evidence>
<dbReference type="Proteomes" id="UP000594468">
    <property type="component" value="Chromosome"/>
</dbReference>
<reference evidence="1 2" key="1">
    <citation type="submission" date="2020-02" db="EMBL/GenBank/DDBJ databases">
        <authorList>
            <person name="Zheng R.K."/>
            <person name="Sun C.M."/>
        </authorList>
    </citation>
    <scope>NUCLEOTIDE SEQUENCE [LARGE SCALE GENOMIC DNA]</scope>
    <source>
        <strain evidence="2">rifampicinis</strain>
    </source>
</reference>
<dbReference type="EMBL" id="CP062983">
    <property type="protein sequence ID" value="QPC80506.1"/>
    <property type="molecule type" value="Genomic_DNA"/>
</dbReference>
<name>A0A7S8ICI2_9CHLR</name>
<dbReference type="Pfam" id="PF13030">
    <property type="entry name" value="DUF3891"/>
    <property type="match status" value="1"/>
</dbReference>
<protein>
    <submittedName>
        <fullName evidence="1">DUF3891 family protein</fullName>
    </submittedName>
</protein>
<proteinExistence type="predicted"/>
<gene>
    <name evidence="1" type="ORF">G4Y79_12340</name>
</gene>
<sequence length="246" mass="28615">MIVNARDDGWEIIYQRSHANLAAMLVAAWQKEDHVPRWTELLIATAQHDDQEMFWSESTHLTDTGEPMDFTQGAIDTSLGQAQLVIDNAYRQGVWIALLISMHNSFLYEPKRGEDKQLDDFLDKQQRQQKAWRQMLGYNRQEAEAAYAFLRWADTMSLILCRNELPPMADEKPVAPDRYGEMVRLSQLADGTLTLHPWVLQDDELHVSVEVRYLEQVTFESETSFQQALDSAEIDMREWCFKKPSF</sequence>
<organism evidence="1 2">
    <name type="scientific">Phototrophicus methaneseepsis</name>
    <dbReference type="NCBI Taxonomy" id="2710758"/>
    <lineage>
        <taxon>Bacteria</taxon>
        <taxon>Bacillati</taxon>
        <taxon>Chloroflexota</taxon>
        <taxon>Candidatus Thermofontia</taxon>
        <taxon>Phototrophicales</taxon>
        <taxon>Phototrophicaceae</taxon>
        <taxon>Phototrophicus</taxon>
    </lineage>
</organism>
<evidence type="ECO:0000313" key="2">
    <source>
        <dbReference type="Proteomes" id="UP000594468"/>
    </source>
</evidence>